<dbReference type="InterPro" id="IPR058627">
    <property type="entry name" value="MdtA-like_C"/>
</dbReference>
<dbReference type="Pfam" id="PF25967">
    <property type="entry name" value="RND-MFP_C"/>
    <property type="match status" value="1"/>
</dbReference>
<dbReference type="PANTHER" id="PTHR30469">
    <property type="entry name" value="MULTIDRUG RESISTANCE PROTEIN MDTA"/>
    <property type="match status" value="1"/>
</dbReference>
<feature type="domain" description="YknX-like barrel-sandwich hybrid" evidence="4">
    <location>
        <begin position="75"/>
        <end position="206"/>
    </location>
</feature>
<comment type="caution">
    <text evidence="6">The sequence shown here is derived from an EMBL/GenBank/DDBJ whole genome shotgun (WGS) entry which is preliminary data.</text>
</comment>
<protein>
    <submittedName>
        <fullName evidence="6">Efflux RND transporter periplasmic adaptor subunit</fullName>
    </submittedName>
</protein>
<proteinExistence type="predicted"/>
<evidence type="ECO:0000259" key="3">
    <source>
        <dbReference type="Pfam" id="PF25967"/>
    </source>
</evidence>
<evidence type="ECO:0000259" key="5">
    <source>
        <dbReference type="Pfam" id="PF25990"/>
    </source>
</evidence>
<keyword evidence="7" id="KW-1185">Reference proteome</keyword>
<dbReference type="Pfam" id="PF25984">
    <property type="entry name" value="BSH_YknX"/>
    <property type="match status" value="1"/>
</dbReference>
<accession>A0ABS7D6D7</accession>
<dbReference type="PANTHER" id="PTHR30469:SF15">
    <property type="entry name" value="HLYD FAMILY OF SECRETION PROTEINS"/>
    <property type="match status" value="1"/>
</dbReference>
<dbReference type="Pfam" id="PF25990">
    <property type="entry name" value="Beta-barrel_YknX"/>
    <property type="match status" value="1"/>
</dbReference>
<sequence length="401" mass="45005">MQSEVVLGKVKKSRRIWVWGIIIVVAAAAFGLGYAYMVMLRSESTKMIYELVMVKQAGMAKTIIVAGIVKPEMKQTLYFDTDKGDDVKFLVQQGGQVQVGTPLVKYMQRTNKEDMKRAQLALRSLELQREELELRRKGLERQLSTVMSSQDEEQMNHFHDQITQLETDEKRILISEQETQLTIDELERDATDTIVYSSLEGTVSRVLQINDGYVPSEPIVELVSTSQIVEADVSEYELENVQLGQSALFRSKVFPNREWKGKISFRDEQPAETTAAGEKGISTYPVKLSLMSGTHTLANGSHVNVEIQTVVKEVLAVPYSSVFEGMWDQALNSDKKPSKKVYVVTADGTVEQREVKTGLISDQMIEIKSGVSEGERVVKSPSLDILVGMKIIEQNIKMVES</sequence>
<evidence type="ECO:0000256" key="2">
    <source>
        <dbReference type="SAM" id="Phobius"/>
    </source>
</evidence>
<feature type="domain" description="YknX-like beta-barrel" evidence="5">
    <location>
        <begin position="228"/>
        <end position="307"/>
    </location>
</feature>
<keyword evidence="2" id="KW-0812">Transmembrane</keyword>
<feature type="domain" description="Multidrug resistance protein MdtA-like C-terminal permuted SH3" evidence="3">
    <location>
        <begin position="329"/>
        <end position="378"/>
    </location>
</feature>
<evidence type="ECO:0000259" key="4">
    <source>
        <dbReference type="Pfam" id="PF25984"/>
    </source>
</evidence>
<keyword evidence="2" id="KW-1133">Transmembrane helix</keyword>
<dbReference type="InterPro" id="IPR058636">
    <property type="entry name" value="Beta-barrel_YknX"/>
</dbReference>
<evidence type="ECO:0000313" key="7">
    <source>
        <dbReference type="Proteomes" id="UP000812277"/>
    </source>
</evidence>
<dbReference type="RefSeq" id="WP_219872738.1">
    <property type="nucleotide sequence ID" value="NZ_JAHZIJ010000007.1"/>
</dbReference>
<reference evidence="6 7" key="1">
    <citation type="submission" date="2021-07" db="EMBL/GenBank/DDBJ databases">
        <title>Paenibacillus radiodurans sp. nov., isolated from the southeastern edge of Tengger Desert.</title>
        <authorList>
            <person name="Zhang G."/>
        </authorList>
    </citation>
    <scope>NUCLEOTIDE SEQUENCE [LARGE SCALE GENOMIC DNA]</scope>
    <source>
        <strain evidence="6 7">DT7-4</strain>
    </source>
</reference>
<organism evidence="6 7">
    <name type="scientific">Paenibacillus oenotherae</name>
    <dbReference type="NCBI Taxonomy" id="1435645"/>
    <lineage>
        <taxon>Bacteria</taxon>
        <taxon>Bacillati</taxon>
        <taxon>Bacillota</taxon>
        <taxon>Bacilli</taxon>
        <taxon>Bacillales</taxon>
        <taxon>Paenibacillaceae</taxon>
        <taxon>Paenibacillus</taxon>
    </lineage>
</organism>
<feature type="transmembrane region" description="Helical" evidence="2">
    <location>
        <begin position="16"/>
        <end position="37"/>
    </location>
</feature>
<keyword evidence="2" id="KW-0472">Membrane</keyword>
<dbReference type="Proteomes" id="UP000812277">
    <property type="component" value="Unassembled WGS sequence"/>
</dbReference>
<feature type="coiled-coil region" evidence="1">
    <location>
        <begin position="115"/>
        <end position="149"/>
    </location>
</feature>
<name>A0ABS7D6D7_9BACL</name>
<keyword evidence="1" id="KW-0175">Coiled coil</keyword>
<dbReference type="Gene3D" id="2.40.420.20">
    <property type="match status" value="1"/>
</dbReference>
<dbReference type="Gene3D" id="2.40.30.170">
    <property type="match status" value="1"/>
</dbReference>
<evidence type="ECO:0000256" key="1">
    <source>
        <dbReference type="SAM" id="Coils"/>
    </source>
</evidence>
<dbReference type="EMBL" id="JAHZIJ010000007">
    <property type="protein sequence ID" value="MBW7475499.1"/>
    <property type="molecule type" value="Genomic_DNA"/>
</dbReference>
<dbReference type="InterPro" id="IPR058639">
    <property type="entry name" value="BSH_YknX-like"/>
</dbReference>
<evidence type="ECO:0000313" key="6">
    <source>
        <dbReference type="EMBL" id="MBW7475499.1"/>
    </source>
</evidence>
<gene>
    <name evidence="6" type="ORF">K0T92_12130</name>
</gene>